<organism evidence="2 3">
    <name type="scientific">Sinimarinibacterium flocculans</name>
    <dbReference type="NCBI Taxonomy" id="985250"/>
    <lineage>
        <taxon>Bacteria</taxon>
        <taxon>Pseudomonadati</taxon>
        <taxon>Pseudomonadota</taxon>
        <taxon>Gammaproteobacteria</taxon>
        <taxon>Nevskiales</taxon>
        <taxon>Nevskiaceae</taxon>
        <taxon>Sinimarinibacterium</taxon>
    </lineage>
</organism>
<comment type="caution">
    <text evidence="2">The sequence shown here is derived from an EMBL/GenBank/DDBJ whole genome shotgun (WGS) entry which is preliminary data.</text>
</comment>
<evidence type="ECO:0000313" key="3">
    <source>
        <dbReference type="Proteomes" id="UP000248330"/>
    </source>
</evidence>
<dbReference type="AlphaFoldDB" id="A0A318E926"/>
<dbReference type="EMBL" id="QICN01000004">
    <property type="protein sequence ID" value="PXV68481.1"/>
    <property type="molecule type" value="Genomic_DNA"/>
</dbReference>
<evidence type="ECO:0000256" key="1">
    <source>
        <dbReference type="SAM" id="Phobius"/>
    </source>
</evidence>
<gene>
    <name evidence="2" type="ORF">C8D93_104179</name>
</gene>
<feature type="transmembrane region" description="Helical" evidence="1">
    <location>
        <begin position="130"/>
        <end position="153"/>
    </location>
</feature>
<dbReference type="InterPro" id="IPR029058">
    <property type="entry name" value="AB_hydrolase_fold"/>
</dbReference>
<dbReference type="Proteomes" id="UP000248330">
    <property type="component" value="Unassembled WGS sequence"/>
</dbReference>
<dbReference type="PANTHER" id="PTHR13617:SF14">
    <property type="entry name" value="PROTEIN ABHD18"/>
    <property type="match status" value="1"/>
</dbReference>
<dbReference type="RefSeq" id="WP_245903871.1">
    <property type="nucleotide sequence ID" value="NZ_CAKZQT010000022.1"/>
</dbReference>
<reference evidence="2 3" key="1">
    <citation type="submission" date="2018-04" db="EMBL/GenBank/DDBJ databases">
        <title>Genomic Encyclopedia of Type Strains, Phase IV (KMG-IV): sequencing the most valuable type-strain genomes for metagenomic binning, comparative biology and taxonomic classification.</title>
        <authorList>
            <person name="Goeker M."/>
        </authorList>
    </citation>
    <scope>NUCLEOTIDE SEQUENCE [LARGE SCALE GENOMIC DNA]</scope>
    <source>
        <strain evidence="2 3">DSM 104150</strain>
    </source>
</reference>
<keyword evidence="1" id="KW-0812">Transmembrane</keyword>
<feature type="transmembrane region" description="Helical" evidence="1">
    <location>
        <begin position="63"/>
        <end position="83"/>
    </location>
</feature>
<keyword evidence="3" id="KW-1185">Reference proteome</keyword>
<accession>A0A318E926</accession>
<proteinExistence type="predicted"/>
<evidence type="ECO:0008006" key="4">
    <source>
        <dbReference type="Google" id="ProtNLM"/>
    </source>
</evidence>
<sequence length="472" mass="52208">MTTVHLPPPRPREWLALLPVATGLYWLLADAGGLWLLLALLPGLLLIGGGVALLLLPGDARTLGPMALGAALGALLTPLAWWVAGLADAFWLLLLSIGTFLVAGRLSLLRAAQYDGMPEPERSTRMDAKVALDELVLGYFVGAASLPSGALAARNCEDAARLESAIAEHGWDEDPSRLHPAPQAPEDTQVERARLWGIDYEILRFESGFQPPAPLPGDDRWLRGEANRHCHVRLLRHPGPPRPWLLCIHGYRMGPAWMDLSLFAPQWLHQRMGLNMIQPVLPLHGPRSVGAKSGDQFLDGDLTDLLHAEMQTLWDLRRTLAWLRRHEPEARVGVLGFSLGGYNTALLSGYESDLDFVIAGIPVVDLASALWRALSPAHLRYFAARGLDETRYRRLLAPVSPLSRPPLQPVERRHIFAATGDRIVHPEHPLALAEHWQVPVTWYQGSHLSVRRERTMREAVRKAVDGAGWALR</sequence>
<keyword evidence="1" id="KW-0472">Membrane</keyword>
<keyword evidence="1" id="KW-1133">Transmembrane helix</keyword>
<feature type="transmembrane region" description="Helical" evidence="1">
    <location>
        <begin position="34"/>
        <end position="56"/>
    </location>
</feature>
<dbReference type="SUPFAM" id="SSF53474">
    <property type="entry name" value="alpha/beta-Hydrolases"/>
    <property type="match status" value="1"/>
</dbReference>
<dbReference type="PANTHER" id="PTHR13617">
    <property type="entry name" value="PROTEIN ABHD18"/>
    <property type="match status" value="1"/>
</dbReference>
<name>A0A318E926_9GAMM</name>
<feature type="transmembrane region" description="Helical" evidence="1">
    <location>
        <begin position="89"/>
        <end position="109"/>
    </location>
</feature>
<dbReference type="Gene3D" id="3.40.50.1820">
    <property type="entry name" value="alpha/beta hydrolase"/>
    <property type="match status" value="1"/>
</dbReference>
<protein>
    <recommendedName>
        <fullName evidence="4">Prolyl oligopeptidase family protein</fullName>
    </recommendedName>
</protein>
<evidence type="ECO:0000313" key="2">
    <source>
        <dbReference type="EMBL" id="PXV68481.1"/>
    </source>
</evidence>